<sequence>MNEAFMLKAFWRLVVDNDTLWARVLLNKYDKGRQFPGEMKVKGSDSQFWKNLKKMKMIFDKNTRFSIGNGKSTRLWDDPWVENDPLREHLTSNQILVELRNMTVIEAVEQNNDWNYPLLKNHLPDIIINKIRAIHPPLQEAGRDGIWWNATQNGIFSVASAYKLLTGHGKPQDQVWNWLWHWRNKEIFMPGFTRPNDPCSFICNQAISIRNAPYKLYTREYREKVERQISWSCPPTNWIKLNSDGASCGNPGTTSCGGLLRDEIGHWVAGYCSNLGI</sequence>
<evidence type="ECO:0000313" key="1">
    <source>
        <dbReference type="Proteomes" id="UP000515211"/>
    </source>
</evidence>
<dbReference type="PANTHER" id="PTHR36617">
    <property type="entry name" value="PROTEIN, PUTATIVE-RELATED"/>
    <property type="match status" value="1"/>
</dbReference>
<dbReference type="PANTHER" id="PTHR36617:SF15">
    <property type="entry name" value="REVERSE TRANSCRIPTASE ZINC-BINDING DOMAIN-CONTAINING PROTEIN"/>
    <property type="match status" value="1"/>
</dbReference>
<dbReference type="Proteomes" id="UP000515211">
    <property type="component" value="Chromosome 2"/>
</dbReference>
<keyword evidence="1" id="KW-1185">Reference proteome</keyword>
<reference evidence="1" key="1">
    <citation type="journal article" date="2016" name="Nat. Genet.">
        <title>The genome sequences of Arachis duranensis and Arachis ipaensis, the diploid ancestors of cultivated peanut.</title>
        <authorList>
            <person name="Bertioli D.J."/>
            <person name="Cannon S.B."/>
            <person name="Froenicke L."/>
            <person name="Huang G."/>
            <person name="Farmer A.D."/>
            <person name="Cannon E.K."/>
            <person name="Liu X."/>
            <person name="Gao D."/>
            <person name="Clevenger J."/>
            <person name="Dash S."/>
            <person name="Ren L."/>
            <person name="Moretzsohn M.C."/>
            <person name="Shirasawa K."/>
            <person name="Huang W."/>
            <person name="Vidigal B."/>
            <person name="Abernathy B."/>
            <person name="Chu Y."/>
            <person name="Niederhuth C.E."/>
            <person name="Umale P."/>
            <person name="Araujo A.C."/>
            <person name="Kozik A."/>
            <person name="Kim K.D."/>
            <person name="Burow M.D."/>
            <person name="Varshney R.K."/>
            <person name="Wang X."/>
            <person name="Zhang X."/>
            <person name="Barkley N."/>
            <person name="Guimaraes P.M."/>
            <person name="Isobe S."/>
            <person name="Guo B."/>
            <person name="Liao B."/>
            <person name="Stalker H.T."/>
            <person name="Schmitz R.J."/>
            <person name="Scheffler B.E."/>
            <person name="Leal-Bertioli S.C."/>
            <person name="Xun X."/>
            <person name="Jackson S.A."/>
            <person name="Michelmore R."/>
            <person name="Ozias-Akins P."/>
        </authorList>
    </citation>
    <scope>NUCLEOTIDE SEQUENCE [LARGE SCALE GENOMIC DNA]</scope>
    <source>
        <strain evidence="1">cv. V14167</strain>
    </source>
</reference>
<proteinExistence type="predicted"/>
<reference evidence="2" key="2">
    <citation type="submission" date="2025-08" db="UniProtKB">
        <authorList>
            <consortium name="RefSeq"/>
        </authorList>
    </citation>
    <scope>IDENTIFICATION</scope>
    <source>
        <tissue evidence="2">Whole plant</tissue>
    </source>
</reference>
<dbReference type="KEGG" id="adu:107475231"/>
<accession>A0A6P4CFG2</accession>
<name>A0A6P4CFG2_ARADU</name>
<dbReference type="RefSeq" id="XP_015950350.1">
    <property type="nucleotide sequence ID" value="XM_016094864.1"/>
</dbReference>
<gene>
    <name evidence="2" type="primary">LOC107475231</name>
</gene>
<organism evidence="1 2">
    <name type="scientific">Arachis duranensis</name>
    <name type="common">Wild peanut</name>
    <dbReference type="NCBI Taxonomy" id="130453"/>
    <lineage>
        <taxon>Eukaryota</taxon>
        <taxon>Viridiplantae</taxon>
        <taxon>Streptophyta</taxon>
        <taxon>Embryophyta</taxon>
        <taxon>Tracheophyta</taxon>
        <taxon>Spermatophyta</taxon>
        <taxon>Magnoliopsida</taxon>
        <taxon>eudicotyledons</taxon>
        <taxon>Gunneridae</taxon>
        <taxon>Pentapetalae</taxon>
        <taxon>rosids</taxon>
        <taxon>fabids</taxon>
        <taxon>Fabales</taxon>
        <taxon>Fabaceae</taxon>
        <taxon>Papilionoideae</taxon>
        <taxon>50 kb inversion clade</taxon>
        <taxon>dalbergioids sensu lato</taxon>
        <taxon>Dalbergieae</taxon>
        <taxon>Pterocarpus clade</taxon>
        <taxon>Arachis</taxon>
    </lineage>
</organism>
<dbReference type="AlphaFoldDB" id="A0A6P4CFG2"/>
<dbReference type="GeneID" id="107475231"/>
<dbReference type="OrthoDB" id="1742963at2759"/>
<protein>
    <submittedName>
        <fullName evidence="2">Uncharacterized protein LOC107475231</fullName>
    </submittedName>
</protein>
<evidence type="ECO:0000313" key="2">
    <source>
        <dbReference type="RefSeq" id="XP_015950350.1"/>
    </source>
</evidence>